<dbReference type="GO" id="GO:0005829">
    <property type="term" value="C:cytosol"/>
    <property type="evidence" value="ECO:0007669"/>
    <property type="project" value="TreeGrafter"/>
</dbReference>
<keyword evidence="2" id="KW-0808">Transferase</keyword>
<accession>A0A833H106</accession>
<sequence>MPSLHIIQHVPFEPAGILPDLARRRGWPVSVTEQFSGDMLPPVESIDRLIVMGGPMGTKDEAEFPYLTAEKAFIKSAIDRNVPVLGICLGAQLLAETLGATVRPNGQKEIGFFPVQKTDAAGRSRFFADFPDTFTPLHWHGDTFRLPDGATQIARTDVCEQQAFEFGPHIGLQFHLEMTPELLAGLIENARYELVAAPFIMSEAELKEKVGLLHDAHALMVRLFERWLE</sequence>
<dbReference type="Pfam" id="PF00117">
    <property type="entry name" value="GATase"/>
    <property type="match status" value="1"/>
</dbReference>
<feature type="domain" description="Glutamine amidotransferase" evidence="1">
    <location>
        <begin position="43"/>
        <end position="181"/>
    </location>
</feature>
<organism evidence="2 3">
    <name type="scientific">Leptonema illini</name>
    <dbReference type="NCBI Taxonomy" id="183"/>
    <lineage>
        <taxon>Bacteria</taxon>
        <taxon>Pseudomonadati</taxon>
        <taxon>Spirochaetota</taxon>
        <taxon>Spirochaetia</taxon>
        <taxon>Leptospirales</taxon>
        <taxon>Leptospiraceae</taxon>
        <taxon>Leptonema</taxon>
    </lineage>
</organism>
<dbReference type="InterPro" id="IPR044992">
    <property type="entry name" value="ChyE-like"/>
</dbReference>
<dbReference type="PANTHER" id="PTHR42695:SF5">
    <property type="entry name" value="GLUTAMINE AMIDOTRANSFERASE YLR126C-RELATED"/>
    <property type="match status" value="1"/>
</dbReference>
<name>A0A833H106_9LEPT</name>
<comment type="caution">
    <text evidence="2">The sequence shown here is derived from an EMBL/GenBank/DDBJ whole genome shotgun (WGS) entry which is preliminary data.</text>
</comment>
<evidence type="ECO:0000313" key="2">
    <source>
        <dbReference type="EMBL" id="KAB2932186.1"/>
    </source>
</evidence>
<dbReference type="InterPro" id="IPR017926">
    <property type="entry name" value="GATASE"/>
</dbReference>
<reference evidence="2 3" key="1">
    <citation type="submission" date="2019-10" db="EMBL/GenBank/DDBJ databases">
        <title>Extracellular Electron Transfer in a Candidatus Methanoperedens spp. Enrichment Culture.</title>
        <authorList>
            <person name="Berger S."/>
            <person name="Rangel Shaw D."/>
            <person name="Berben T."/>
            <person name="In 'T Zandt M."/>
            <person name="Frank J."/>
            <person name="Reimann J."/>
            <person name="Jetten M.S.M."/>
            <person name="Welte C.U."/>
        </authorList>
    </citation>
    <scope>NUCLEOTIDE SEQUENCE [LARGE SCALE GENOMIC DNA]</scope>
    <source>
        <strain evidence="2">SB12</strain>
    </source>
</reference>
<gene>
    <name evidence="2" type="ORF">F9K24_11320</name>
</gene>
<keyword evidence="2" id="KW-0315">Glutamine amidotransferase</keyword>
<dbReference type="CDD" id="cd01741">
    <property type="entry name" value="GATase1_1"/>
    <property type="match status" value="1"/>
</dbReference>
<dbReference type="AlphaFoldDB" id="A0A833H106"/>
<evidence type="ECO:0000259" key="1">
    <source>
        <dbReference type="Pfam" id="PF00117"/>
    </source>
</evidence>
<dbReference type="Proteomes" id="UP000460298">
    <property type="component" value="Unassembled WGS sequence"/>
</dbReference>
<proteinExistence type="predicted"/>
<dbReference type="FunFam" id="3.40.50.880:FF:000033">
    <property type="entry name" value="Glutamine amidotransferase class-I"/>
    <property type="match status" value="1"/>
</dbReference>
<dbReference type="GO" id="GO:0016740">
    <property type="term" value="F:transferase activity"/>
    <property type="evidence" value="ECO:0007669"/>
    <property type="project" value="UniProtKB-KW"/>
</dbReference>
<evidence type="ECO:0000313" key="3">
    <source>
        <dbReference type="Proteomes" id="UP000460298"/>
    </source>
</evidence>
<dbReference type="PANTHER" id="PTHR42695">
    <property type="entry name" value="GLUTAMINE AMIDOTRANSFERASE YLR126C-RELATED"/>
    <property type="match status" value="1"/>
</dbReference>
<dbReference type="EMBL" id="WBUI01000010">
    <property type="protein sequence ID" value="KAB2932186.1"/>
    <property type="molecule type" value="Genomic_DNA"/>
</dbReference>
<dbReference type="SUPFAM" id="SSF52317">
    <property type="entry name" value="Class I glutamine amidotransferase-like"/>
    <property type="match status" value="1"/>
</dbReference>
<protein>
    <submittedName>
        <fullName evidence="2">Type 1 glutamine amidotransferase</fullName>
    </submittedName>
</protein>
<dbReference type="InterPro" id="IPR029062">
    <property type="entry name" value="Class_I_gatase-like"/>
</dbReference>
<dbReference type="Gene3D" id="3.40.50.880">
    <property type="match status" value="1"/>
</dbReference>
<dbReference type="PROSITE" id="PS51273">
    <property type="entry name" value="GATASE_TYPE_1"/>
    <property type="match status" value="1"/>
</dbReference>